<reference evidence="2" key="1">
    <citation type="submission" date="2022-09" db="EMBL/GenBank/DDBJ databases">
        <title>Fusarium specimens isolated from Avocado Roots.</title>
        <authorList>
            <person name="Stajich J."/>
            <person name="Roper C."/>
            <person name="Heimlech-Rivalta G."/>
        </authorList>
    </citation>
    <scope>NUCLEOTIDE SEQUENCE</scope>
    <source>
        <strain evidence="2">CF00136</strain>
    </source>
</reference>
<comment type="caution">
    <text evidence="2">The sequence shown here is derived from an EMBL/GenBank/DDBJ whole genome shotgun (WGS) entry which is preliminary data.</text>
</comment>
<gene>
    <name evidence="2" type="ORF">NW762_001169</name>
</gene>
<proteinExistence type="predicted"/>
<organism evidence="2 3">
    <name type="scientific">Fusarium torreyae</name>
    <dbReference type="NCBI Taxonomy" id="1237075"/>
    <lineage>
        <taxon>Eukaryota</taxon>
        <taxon>Fungi</taxon>
        <taxon>Dikarya</taxon>
        <taxon>Ascomycota</taxon>
        <taxon>Pezizomycotina</taxon>
        <taxon>Sordariomycetes</taxon>
        <taxon>Hypocreomycetidae</taxon>
        <taxon>Hypocreales</taxon>
        <taxon>Nectriaceae</taxon>
        <taxon>Fusarium</taxon>
    </lineage>
</organism>
<evidence type="ECO:0000256" key="1">
    <source>
        <dbReference type="SAM" id="MobiDB-lite"/>
    </source>
</evidence>
<evidence type="ECO:0000313" key="3">
    <source>
        <dbReference type="Proteomes" id="UP001152049"/>
    </source>
</evidence>
<dbReference type="AlphaFoldDB" id="A0A9W8VJN3"/>
<protein>
    <submittedName>
        <fullName evidence="2">Uncharacterized protein</fullName>
    </submittedName>
</protein>
<dbReference type="Proteomes" id="UP001152049">
    <property type="component" value="Unassembled WGS sequence"/>
</dbReference>
<evidence type="ECO:0000313" key="2">
    <source>
        <dbReference type="EMBL" id="KAJ4269508.1"/>
    </source>
</evidence>
<feature type="region of interest" description="Disordered" evidence="1">
    <location>
        <begin position="534"/>
        <end position="558"/>
    </location>
</feature>
<name>A0A9W8VJN3_9HYPO</name>
<dbReference type="OrthoDB" id="5430299at2759"/>
<keyword evidence="3" id="KW-1185">Reference proteome</keyword>
<feature type="region of interest" description="Disordered" evidence="1">
    <location>
        <begin position="167"/>
        <end position="268"/>
    </location>
</feature>
<accession>A0A9W8VJN3</accession>
<feature type="compositionally biased region" description="Polar residues" evidence="1">
    <location>
        <begin position="199"/>
        <end position="238"/>
    </location>
</feature>
<dbReference type="EMBL" id="JAOQAZ010000002">
    <property type="protein sequence ID" value="KAJ4269508.1"/>
    <property type="molecule type" value="Genomic_DNA"/>
</dbReference>
<sequence length="558" mass="62951">MPPPKTDEEIQASWGPLQWEFLKWHDENDEAIRATLRQGADWFAYDKMIEQKWPDPRDRDAFDEWCDEWFGRHTTRMSYQMSSREFLDMVSQTNFLDDEKTGVLYWTIEMHNVPFVTLCESNFGGVLTCYCFKPLARYIEQNREDSEHRQVIDNGLLMMDLDPDVSIVPNRHSANSSEDSSPHLRPPSVFMDYDPESASPKSPESHTMSPDSQMTSRQPSILSVNSIGSRRVSNSSTHAPPAGVDTLRQRYKSRERPRITTETLQSPEAKSPNQFVFAQLGALFVFGGDWEQARQSGRDAINEGPWLQNGYCIVVRINEEGEPGAVYAVYNHAEEEDCAQVSDDFHDPELICDHVPGFLHPKCNRFALVLKIADSLDDLGSHDKRLDFTSGGPSEIGWQVHKGQAKRLFSLSTLDIFNEALFPTCSLLDSSRSTAKGQQKLIIFFSYYQALMRSRKVALHVEETPNFEVLPLYSRLPPPEQDKTFNEPVRCRRAAAGNISKANVIGGPALELPVGFHPRVGMKTLVNAPASKASFRSGAGRAGHTQPASSTGYKRRKA</sequence>